<gene>
    <name evidence="2" type="ORF">EKE94_16320</name>
</gene>
<keyword evidence="1" id="KW-0472">Membrane</keyword>
<dbReference type="AlphaFoldDB" id="A0A438AE60"/>
<keyword evidence="3" id="KW-1185">Reference proteome</keyword>
<evidence type="ECO:0000313" key="2">
    <source>
        <dbReference type="EMBL" id="RVV96969.1"/>
    </source>
</evidence>
<dbReference type="EMBL" id="RQXX01000007">
    <property type="protein sequence ID" value="RVV96969.1"/>
    <property type="molecule type" value="Genomic_DNA"/>
</dbReference>
<evidence type="ECO:0000313" key="3">
    <source>
        <dbReference type="Proteomes" id="UP000285908"/>
    </source>
</evidence>
<feature type="transmembrane region" description="Helical" evidence="1">
    <location>
        <begin position="66"/>
        <end position="85"/>
    </location>
</feature>
<sequence>MFQIVRLAVLGFLALSVLYWLVSLYSRSIRRERLERAWEEAGRPGPRETFVEDGLRAYDGSVRRKLILLVYVVPPLVVLAVIYLTNFY</sequence>
<feature type="transmembrane region" description="Helical" evidence="1">
    <location>
        <begin position="6"/>
        <end position="26"/>
    </location>
</feature>
<protein>
    <recommendedName>
        <fullName evidence="4">Cation/multidrug efflux pump</fullName>
    </recommendedName>
</protein>
<name>A0A438AE60_9RHOB</name>
<evidence type="ECO:0000256" key="1">
    <source>
        <dbReference type="SAM" id="Phobius"/>
    </source>
</evidence>
<organism evidence="2 3">
    <name type="scientific">Mesobaculum littorinae</name>
    <dbReference type="NCBI Taxonomy" id="2486419"/>
    <lineage>
        <taxon>Bacteria</taxon>
        <taxon>Pseudomonadati</taxon>
        <taxon>Pseudomonadota</taxon>
        <taxon>Alphaproteobacteria</taxon>
        <taxon>Rhodobacterales</taxon>
        <taxon>Roseobacteraceae</taxon>
        <taxon>Mesobaculum</taxon>
    </lineage>
</organism>
<keyword evidence="1" id="KW-0812">Transmembrane</keyword>
<keyword evidence="1" id="KW-1133">Transmembrane helix</keyword>
<accession>A0A438AE60</accession>
<dbReference type="Proteomes" id="UP000285908">
    <property type="component" value="Unassembled WGS sequence"/>
</dbReference>
<proteinExistence type="predicted"/>
<comment type="caution">
    <text evidence="2">The sequence shown here is derived from an EMBL/GenBank/DDBJ whole genome shotgun (WGS) entry which is preliminary data.</text>
</comment>
<reference evidence="2 3" key="1">
    <citation type="submission" date="2018-11" db="EMBL/GenBank/DDBJ databases">
        <title>Mesobaculum littorinae gen. nov., sp. nov., isolated from Littorina scabra that represents a novel genus of the order Rhodobacteraceae.</title>
        <authorList>
            <person name="Li F."/>
        </authorList>
    </citation>
    <scope>NUCLEOTIDE SEQUENCE [LARGE SCALE GENOMIC DNA]</scope>
    <source>
        <strain evidence="2 3">M0103</strain>
    </source>
</reference>
<evidence type="ECO:0008006" key="4">
    <source>
        <dbReference type="Google" id="ProtNLM"/>
    </source>
</evidence>